<keyword evidence="8" id="KW-1185">Reference proteome</keyword>
<dbReference type="InterPro" id="IPR011547">
    <property type="entry name" value="SLC26A/SulP_dom"/>
</dbReference>
<comment type="subcellular location">
    <subcellularLocation>
        <location evidence="1">Membrane</location>
        <topology evidence="1">Multi-pass membrane protein</topology>
    </subcellularLocation>
</comment>
<feature type="transmembrane region" description="Helical" evidence="5">
    <location>
        <begin position="151"/>
        <end position="179"/>
    </location>
</feature>
<dbReference type="HOGENOM" id="CLU_003182_8_1_1"/>
<evidence type="ECO:0000313" key="8">
    <source>
        <dbReference type="Proteomes" id="UP000006911"/>
    </source>
</evidence>
<feature type="transmembrane region" description="Helical" evidence="5">
    <location>
        <begin position="298"/>
        <end position="318"/>
    </location>
</feature>
<feature type="transmembrane region" description="Helical" evidence="5">
    <location>
        <begin position="379"/>
        <end position="399"/>
    </location>
</feature>
<feature type="transmembrane region" description="Helical" evidence="5">
    <location>
        <begin position="348"/>
        <end position="367"/>
    </location>
</feature>
<dbReference type="Pfam" id="PF00916">
    <property type="entry name" value="Sulfate_transp"/>
    <property type="match status" value="1"/>
</dbReference>
<gene>
    <name evidence="7" type="ORF">GSTUM_00005125001</name>
</gene>
<dbReference type="KEGG" id="tml:GSTUM_00005125001"/>
<evidence type="ECO:0000256" key="4">
    <source>
        <dbReference type="ARBA" id="ARBA00023136"/>
    </source>
</evidence>
<organism evidence="7 8">
    <name type="scientific">Tuber melanosporum (strain Mel28)</name>
    <name type="common">Perigord black truffle</name>
    <dbReference type="NCBI Taxonomy" id="656061"/>
    <lineage>
        <taxon>Eukaryota</taxon>
        <taxon>Fungi</taxon>
        <taxon>Dikarya</taxon>
        <taxon>Ascomycota</taxon>
        <taxon>Pezizomycotina</taxon>
        <taxon>Pezizomycetes</taxon>
        <taxon>Pezizales</taxon>
        <taxon>Tuberaceae</taxon>
        <taxon>Tuber</taxon>
    </lineage>
</organism>
<feature type="transmembrane region" description="Helical" evidence="5">
    <location>
        <begin position="239"/>
        <end position="261"/>
    </location>
</feature>
<accession>D5GAE3</accession>
<keyword evidence="4 5" id="KW-0472">Membrane</keyword>
<protein>
    <submittedName>
        <fullName evidence="7">(Perigord truffle) hypothetical protein</fullName>
    </submittedName>
</protein>
<evidence type="ECO:0000256" key="5">
    <source>
        <dbReference type="SAM" id="Phobius"/>
    </source>
</evidence>
<evidence type="ECO:0000259" key="6">
    <source>
        <dbReference type="Pfam" id="PF00916"/>
    </source>
</evidence>
<evidence type="ECO:0000256" key="1">
    <source>
        <dbReference type="ARBA" id="ARBA00004141"/>
    </source>
</evidence>
<sequence length="520" mass="56918">MLAPLSTRIGHSLAWFLQIDLNLGHDAKEAPIPRVVEGDDGGGLGTSYIEYERYNLKWLYGDLVTGITVECVIIPQGMAYAKITLLPVEFDISISPVAVMSTLVSNILSKAPKNSKTFPYLKDDITSFVALVCGGIVSVMGLLLPSFNVEYITLIAIISFMTSSAISIATGQVCSLLGLSGFNTCDPTYKGIINILKHLHTAQLDVAMGLTTWFLLHLIHWNTSTYLQKRYPSHKKKSWFFISTLRTAFPSLLYTVITWLVNRGHAPKKVLFKIFGTVPSGFKPMGVQKGKAKIFKVFIDDLQGAVIVLLLSILYAILNSFGRINNYYINPSQELIAIGSKADVRTPFAGSSTGIVILLAIYLLTSVDLITPLNAVYKFWCISPLEVVVFFAGVIVMVFTSIENGIYVTIALSAGVMLFRIAKVKGCLLGKVQVRSATGASLYSGSAAKKTLGCSLDDNSARNIYLPLDLADGSNPSLRVVSPYPGIFIYRFSEGFVYTNASHYTENLRDNHRCGRPGLE</sequence>
<feature type="transmembrane region" description="Helical" evidence="5">
    <location>
        <begin position="199"/>
        <end position="219"/>
    </location>
</feature>
<dbReference type="EMBL" id="FN430075">
    <property type="protein sequence ID" value="CAZ81400.1"/>
    <property type="molecule type" value="Genomic_DNA"/>
</dbReference>
<feature type="domain" description="SLC26A/SulP transporter" evidence="6">
    <location>
        <begin position="90"/>
        <end position="340"/>
    </location>
</feature>
<evidence type="ECO:0000256" key="2">
    <source>
        <dbReference type="ARBA" id="ARBA00022692"/>
    </source>
</evidence>
<dbReference type="InParanoid" id="D5GAE3"/>
<dbReference type="InterPro" id="IPR001902">
    <property type="entry name" value="SLC26A/SulP_fam"/>
</dbReference>
<reference evidence="7 8" key="1">
    <citation type="journal article" date="2010" name="Nature">
        <title>Perigord black truffle genome uncovers evolutionary origins and mechanisms of symbiosis.</title>
        <authorList>
            <person name="Martin F."/>
            <person name="Kohler A."/>
            <person name="Murat C."/>
            <person name="Balestrini R."/>
            <person name="Coutinho P.M."/>
            <person name="Jaillon O."/>
            <person name="Montanini B."/>
            <person name="Morin E."/>
            <person name="Noel B."/>
            <person name="Percudani R."/>
            <person name="Porcel B."/>
            <person name="Rubini A."/>
            <person name="Amicucci A."/>
            <person name="Amselem J."/>
            <person name="Anthouard V."/>
            <person name="Arcioni S."/>
            <person name="Artiguenave F."/>
            <person name="Aury J.M."/>
            <person name="Ballario P."/>
            <person name="Bolchi A."/>
            <person name="Brenna A."/>
            <person name="Brun A."/>
            <person name="Buee M."/>
            <person name="Cantarel B."/>
            <person name="Chevalier G."/>
            <person name="Couloux A."/>
            <person name="Da Silva C."/>
            <person name="Denoeud F."/>
            <person name="Duplessis S."/>
            <person name="Ghignone S."/>
            <person name="Hilselberger B."/>
            <person name="Iotti M."/>
            <person name="Marcais B."/>
            <person name="Mello A."/>
            <person name="Miranda M."/>
            <person name="Pacioni G."/>
            <person name="Quesneville H."/>
            <person name="Riccioni C."/>
            <person name="Ruotolo R."/>
            <person name="Splivallo R."/>
            <person name="Stocchi V."/>
            <person name="Tisserant E."/>
            <person name="Viscomi A.R."/>
            <person name="Zambonelli A."/>
            <person name="Zampieri E."/>
            <person name="Henrissat B."/>
            <person name="Lebrun M.H."/>
            <person name="Paolocci F."/>
            <person name="Bonfante P."/>
            <person name="Ottonello S."/>
            <person name="Wincker P."/>
        </authorList>
    </citation>
    <scope>NUCLEOTIDE SEQUENCE [LARGE SCALE GENOMIC DNA]</scope>
    <source>
        <strain evidence="7 8">Mel28</strain>
    </source>
</reference>
<dbReference type="Proteomes" id="UP000006911">
    <property type="component" value="Unassembled WGS sequence"/>
</dbReference>
<dbReference type="eggNOG" id="KOG0236">
    <property type="taxonomic scope" value="Eukaryota"/>
</dbReference>
<feature type="transmembrane region" description="Helical" evidence="5">
    <location>
        <begin position="125"/>
        <end position="145"/>
    </location>
</feature>
<proteinExistence type="predicted"/>
<dbReference type="GO" id="GO:0016020">
    <property type="term" value="C:membrane"/>
    <property type="evidence" value="ECO:0007669"/>
    <property type="project" value="UniProtKB-SubCell"/>
</dbReference>
<dbReference type="PANTHER" id="PTHR11814">
    <property type="entry name" value="SULFATE TRANSPORTER"/>
    <property type="match status" value="1"/>
</dbReference>
<dbReference type="RefSeq" id="XP_002837209.1">
    <property type="nucleotide sequence ID" value="XM_002837163.1"/>
</dbReference>
<name>D5GAE3_TUBMM</name>
<dbReference type="AlphaFoldDB" id="D5GAE3"/>
<dbReference type="FunCoup" id="D5GAE3">
    <property type="interactions" value="442"/>
</dbReference>
<keyword evidence="3 5" id="KW-1133">Transmembrane helix</keyword>
<dbReference type="GeneID" id="9187098"/>
<dbReference type="OMA" id="SHLKWHH"/>
<dbReference type="STRING" id="656061.D5GAE3"/>
<dbReference type="GO" id="GO:0055085">
    <property type="term" value="P:transmembrane transport"/>
    <property type="evidence" value="ECO:0007669"/>
    <property type="project" value="InterPro"/>
</dbReference>
<evidence type="ECO:0000256" key="3">
    <source>
        <dbReference type="ARBA" id="ARBA00022989"/>
    </source>
</evidence>
<evidence type="ECO:0000313" key="7">
    <source>
        <dbReference type="EMBL" id="CAZ81400.1"/>
    </source>
</evidence>
<keyword evidence="2 5" id="KW-0812">Transmembrane</keyword>